<evidence type="ECO:0000313" key="1">
    <source>
        <dbReference type="EMBL" id="PBK84951.1"/>
    </source>
</evidence>
<gene>
    <name evidence="1" type="ORF">ARMGADRAFT_909563</name>
</gene>
<dbReference type="Gene3D" id="1.20.1280.50">
    <property type="match status" value="1"/>
</dbReference>
<feature type="non-terminal residue" evidence="1">
    <location>
        <position position="151"/>
    </location>
</feature>
<dbReference type="EMBL" id="KZ293694">
    <property type="protein sequence ID" value="PBK84951.1"/>
    <property type="molecule type" value="Genomic_DNA"/>
</dbReference>
<name>A0A2H3CPF1_ARMGA</name>
<accession>A0A2H3CPF1</accession>
<sequence length="151" mass="17670">ASMLKDIDNLEQELDDIEPLFVQIKDRRGKLLKNFRGCKGLLVPIRRLPRETLLQIFGLASSDIPDPRGTPWILGEVCSTWRSISRTCPSLWTRIHVPEYGRNNFTFLDTYISLSVHLPIQMSVERQLNHRDMDILRFLALHMERWSVLEL</sequence>
<protein>
    <submittedName>
        <fullName evidence="1">Uncharacterized protein</fullName>
    </submittedName>
</protein>
<dbReference type="OrthoDB" id="2972553at2759"/>
<evidence type="ECO:0000313" key="2">
    <source>
        <dbReference type="Proteomes" id="UP000217790"/>
    </source>
</evidence>
<dbReference type="Proteomes" id="UP000217790">
    <property type="component" value="Unassembled WGS sequence"/>
</dbReference>
<proteinExistence type="predicted"/>
<dbReference type="SUPFAM" id="SSF81383">
    <property type="entry name" value="F-box domain"/>
    <property type="match status" value="1"/>
</dbReference>
<feature type="non-terminal residue" evidence="1">
    <location>
        <position position="1"/>
    </location>
</feature>
<organism evidence="1 2">
    <name type="scientific">Armillaria gallica</name>
    <name type="common">Bulbous honey fungus</name>
    <name type="synonym">Armillaria bulbosa</name>
    <dbReference type="NCBI Taxonomy" id="47427"/>
    <lineage>
        <taxon>Eukaryota</taxon>
        <taxon>Fungi</taxon>
        <taxon>Dikarya</taxon>
        <taxon>Basidiomycota</taxon>
        <taxon>Agaricomycotina</taxon>
        <taxon>Agaricomycetes</taxon>
        <taxon>Agaricomycetidae</taxon>
        <taxon>Agaricales</taxon>
        <taxon>Marasmiineae</taxon>
        <taxon>Physalacriaceae</taxon>
        <taxon>Armillaria</taxon>
    </lineage>
</organism>
<keyword evidence="2" id="KW-1185">Reference proteome</keyword>
<dbReference type="AlphaFoldDB" id="A0A2H3CPF1"/>
<dbReference type="InterPro" id="IPR036047">
    <property type="entry name" value="F-box-like_dom_sf"/>
</dbReference>
<reference evidence="2" key="1">
    <citation type="journal article" date="2017" name="Nat. Ecol. Evol.">
        <title>Genome expansion and lineage-specific genetic innovations in the forest pathogenic fungi Armillaria.</title>
        <authorList>
            <person name="Sipos G."/>
            <person name="Prasanna A.N."/>
            <person name="Walter M.C."/>
            <person name="O'Connor E."/>
            <person name="Balint B."/>
            <person name="Krizsan K."/>
            <person name="Kiss B."/>
            <person name="Hess J."/>
            <person name="Varga T."/>
            <person name="Slot J."/>
            <person name="Riley R."/>
            <person name="Boka B."/>
            <person name="Rigling D."/>
            <person name="Barry K."/>
            <person name="Lee J."/>
            <person name="Mihaltcheva S."/>
            <person name="LaButti K."/>
            <person name="Lipzen A."/>
            <person name="Waldron R."/>
            <person name="Moloney N.M."/>
            <person name="Sperisen C."/>
            <person name="Kredics L."/>
            <person name="Vagvoelgyi C."/>
            <person name="Patrignani A."/>
            <person name="Fitzpatrick D."/>
            <person name="Nagy I."/>
            <person name="Doyle S."/>
            <person name="Anderson J.B."/>
            <person name="Grigoriev I.V."/>
            <person name="Gueldener U."/>
            <person name="Muensterkoetter M."/>
            <person name="Nagy L.G."/>
        </authorList>
    </citation>
    <scope>NUCLEOTIDE SEQUENCE [LARGE SCALE GENOMIC DNA]</scope>
    <source>
        <strain evidence="2">Ar21-2</strain>
    </source>
</reference>
<dbReference type="InParanoid" id="A0A2H3CPF1"/>
<dbReference type="STRING" id="47427.A0A2H3CPF1"/>